<dbReference type="EMBL" id="JBHUHP010000009">
    <property type="protein sequence ID" value="MFD2091913.1"/>
    <property type="molecule type" value="Genomic_DNA"/>
</dbReference>
<evidence type="ECO:0000313" key="2">
    <source>
        <dbReference type="EMBL" id="MFD2091913.1"/>
    </source>
</evidence>
<name>A0ABW4XB88_9ACTN</name>
<comment type="caution">
    <text evidence="2">The sequence shown here is derived from an EMBL/GenBank/DDBJ whole genome shotgun (WGS) entry which is preliminary data.</text>
</comment>
<feature type="region of interest" description="Disordered" evidence="1">
    <location>
        <begin position="54"/>
        <end position="99"/>
    </location>
</feature>
<evidence type="ECO:0000256" key="1">
    <source>
        <dbReference type="SAM" id="MobiDB-lite"/>
    </source>
</evidence>
<feature type="compositionally biased region" description="Basic and acidic residues" evidence="1">
    <location>
        <begin position="276"/>
        <end position="287"/>
    </location>
</feature>
<organism evidence="2 3">
    <name type="scientific">Blastococcus deserti</name>
    <dbReference type="NCBI Taxonomy" id="2259033"/>
    <lineage>
        <taxon>Bacteria</taxon>
        <taxon>Bacillati</taxon>
        <taxon>Actinomycetota</taxon>
        <taxon>Actinomycetes</taxon>
        <taxon>Geodermatophilales</taxon>
        <taxon>Geodermatophilaceae</taxon>
        <taxon>Blastococcus</taxon>
    </lineage>
</organism>
<evidence type="ECO:0000313" key="3">
    <source>
        <dbReference type="Proteomes" id="UP001597402"/>
    </source>
</evidence>
<sequence length="1066" mass="108182">MPLRSVEAASRDDAIAAAREQFGPQARVVGVRRVRSGGVLGFFATERYVAEVAEAGADTPALPAVPGRSRTDDDAPDFSSPLASAAPARARTAAPARNGAAAWAAEAAARSTDEIPPQVRAAAAAARAARTAAAARPAGSATSAPTAPGRTATPTRTEAPVRKAAPAPQRADDERVSELVGLLSAHQSEPSGPAYSRATFPRASFPRTGTVSRADGPAADVADEPGPLLRGGDPVPAAPSPFTAALARMVAGDQDVQQAVQEALAQPAVTPPGEDAEPRPARSEPTRPADTAVPPSPARQEEETVGDQVVAPPSTTDRPVEVPPWAAEPEAAAGSVSAREEAIADLLRGALAQGHSDEALAGILRKVLAGASPQAALTEPETGVPSEPVFAVPAEPVAARPVPTEPGFAVPAERAVALPAESAAVEPAAVEPAAVEPVPVEPVPVEPAAVEPVLAVPAEPVFVVPSEPAAVEPVFTVPAEPVFVVPSEPAATPFPAPASAAEAHTAGTPLLAAPAASAVEEFIPAVGDVSPASATTPAEQMWATPSPSATLWGDPVSATSAPVESDAPIWAEVVLKETVPAPLFPPSATATTTDVVAATAAVEEPAAGSPVPETAVAGTVLSEPVEAQHTGVVEADTVEAGPLFTATAEVATPSVDSRADEALEVRQQAGEDVEVQAAEEPVAAVVAEAGVAELAPLLARTASDPAPMMSLDVTTVMPPLSLLPPLPSSRGRGRPPVPPAAPRRTPSPRPPARPSVPADTAPETGSTKRPDEALVDAADAQAPAPVVEAPAAAPATRSLATVTRLPVAPLMAAPEMPEAPAAVEPESAPVDVAPVDVAPVDVAPADVAARLELLGIPAELLDSTFADDVAERGTYAALTRRLALRLPKAPEVPSGAGEAVFVVGPGVDALRAGRSLAASLRLDPDRVQWATRGDLAGLAPKGSRVTTVDAAIDRRQESVSAGTVTIVAVDAPLRTDAYWMAQMMTVWSPVAVWAVVEATRKPEDLEPWIAGLPRVDALIVQDTDLSADPAAVLRRVNAPVALLDGVPATPHRWASLLCERLESTPT</sequence>
<protein>
    <submittedName>
        <fullName evidence="2">Uncharacterized protein</fullName>
    </submittedName>
</protein>
<feature type="region of interest" description="Disordered" evidence="1">
    <location>
        <begin position="722"/>
        <end position="770"/>
    </location>
</feature>
<keyword evidence="3" id="KW-1185">Reference proteome</keyword>
<feature type="region of interest" description="Disordered" evidence="1">
    <location>
        <begin position="133"/>
        <end position="235"/>
    </location>
</feature>
<gene>
    <name evidence="2" type="ORF">ACFSHS_10065</name>
</gene>
<feature type="region of interest" description="Disordered" evidence="1">
    <location>
        <begin position="265"/>
        <end position="323"/>
    </location>
</feature>
<feature type="compositionally biased region" description="Low complexity" evidence="1">
    <location>
        <begin position="77"/>
        <end position="99"/>
    </location>
</feature>
<dbReference type="Proteomes" id="UP001597402">
    <property type="component" value="Unassembled WGS sequence"/>
</dbReference>
<proteinExistence type="predicted"/>
<reference evidence="3" key="1">
    <citation type="journal article" date="2019" name="Int. J. Syst. Evol. Microbiol.">
        <title>The Global Catalogue of Microorganisms (GCM) 10K type strain sequencing project: providing services to taxonomists for standard genome sequencing and annotation.</title>
        <authorList>
            <consortium name="The Broad Institute Genomics Platform"/>
            <consortium name="The Broad Institute Genome Sequencing Center for Infectious Disease"/>
            <person name="Wu L."/>
            <person name="Ma J."/>
        </authorList>
    </citation>
    <scope>NUCLEOTIDE SEQUENCE [LARGE SCALE GENOMIC DNA]</scope>
    <source>
        <strain evidence="3">JCM 3338</strain>
    </source>
</reference>
<feature type="compositionally biased region" description="Low complexity" evidence="1">
    <location>
        <begin position="133"/>
        <end position="158"/>
    </location>
</feature>
<accession>A0ABW4XB88</accession>
<feature type="compositionally biased region" description="Pro residues" evidence="1">
    <location>
        <begin position="735"/>
        <end position="754"/>
    </location>
</feature>
<dbReference type="RefSeq" id="WP_376874743.1">
    <property type="nucleotide sequence ID" value="NZ_JBHUHP010000009.1"/>
</dbReference>